<dbReference type="NCBIfam" id="TIGR04056">
    <property type="entry name" value="OMP_RagA_SusC"/>
    <property type="match status" value="1"/>
</dbReference>
<evidence type="ECO:0000256" key="7">
    <source>
        <dbReference type="PROSITE-ProRule" id="PRU01360"/>
    </source>
</evidence>
<keyword evidence="3 7" id="KW-1134">Transmembrane beta strand</keyword>
<dbReference type="InterPro" id="IPR012910">
    <property type="entry name" value="Plug_dom"/>
</dbReference>
<keyword evidence="2 7" id="KW-0813">Transport</keyword>
<dbReference type="InterPro" id="IPR023997">
    <property type="entry name" value="TonB-dep_OMP_SusC/RagA_CS"/>
</dbReference>
<dbReference type="PROSITE" id="PS52016">
    <property type="entry name" value="TONB_DEPENDENT_REC_3"/>
    <property type="match status" value="1"/>
</dbReference>
<feature type="domain" description="TonB-dependent receptor plug" evidence="8">
    <location>
        <begin position="222"/>
        <end position="329"/>
    </location>
</feature>
<dbReference type="InterPro" id="IPR039426">
    <property type="entry name" value="TonB-dep_rcpt-like"/>
</dbReference>
<dbReference type="Pfam" id="PF07715">
    <property type="entry name" value="Plug"/>
    <property type="match status" value="1"/>
</dbReference>
<keyword evidence="5 7" id="KW-0472">Membrane</keyword>
<dbReference type="InterPro" id="IPR036942">
    <property type="entry name" value="Beta-barrel_TonB_sf"/>
</dbReference>
<keyword evidence="6 7" id="KW-0998">Cell outer membrane</keyword>
<evidence type="ECO:0000256" key="1">
    <source>
        <dbReference type="ARBA" id="ARBA00004571"/>
    </source>
</evidence>
<reference evidence="9 10" key="1">
    <citation type="submission" date="2018-04" db="EMBL/GenBank/DDBJ databases">
        <title>Genomic Encyclopedia of Archaeal and Bacterial Type Strains, Phase II (KMG-II): from individual species to whole genera.</title>
        <authorList>
            <person name="Goeker M."/>
        </authorList>
    </citation>
    <scope>NUCLEOTIDE SEQUENCE [LARGE SCALE GENOMIC DNA]</scope>
    <source>
        <strain evidence="9 10">DSM 26809</strain>
    </source>
</reference>
<proteinExistence type="inferred from homology"/>
<keyword evidence="4 7" id="KW-0812">Transmembrane</keyword>
<evidence type="ECO:0000259" key="8">
    <source>
        <dbReference type="Pfam" id="PF07715"/>
    </source>
</evidence>
<comment type="caution">
    <text evidence="9">The sequence shown here is derived from an EMBL/GenBank/DDBJ whole genome shotgun (WGS) entry which is preliminary data.</text>
</comment>
<dbReference type="InterPro" id="IPR008969">
    <property type="entry name" value="CarboxyPept-like_regulatory"/>
</dbReference>
<dbReference type="InterPro" id="IPR023996">
    <property type="entry name" value="TonB-dep_OMP_SusC/RagA"/>
</dbReference>
<dbReference type="FunFam" id="2.170.130.10:FF:000003">
    <property type="entry name" value="SusC/RagA family TonB-linked outer membrane protein"/>
    <property type="match status" value="1"/>
</dbReference>
<name>A0A2T5JGS0_9SPHI</name>
<evidence type="ECO:0000256" key="4">
    <source>
        <dbReference type="ARBA" id="ARBA00022692"/>
    </source>
</evidence>
<dbReference type="EMBL" id="QAOQ01000001">
    <property type="protein sequence ID" value="PTR01556.1"/>
    <property type="molecule type" value="Genomic_DNA"/>
</dbReference>
<dbReference type="Proteomes" id="UP000244168">
    <property type="component" value="Unassembled WGS sequence"/>
</dbReference>
<dbReference type="Gene3D" id="2.170.130.10">
    <property type="entry name" value="TonB-dependent receptor, plug domain"/>
    <property type="match status" value="1"/>
</dbReference>
<evidence type="ECO:0000313" key="9">
    <source>
        <dbReference type="EMBL" id="PTR01556.1"/>
    </source>
</evidence>
<dbReference type="Gene3D" id="2.60.40.1120">
    <property type="entry name" value="Carboxypeptidase-like, regulatory domain"/>
    <property type="match status" value="1"/>
</dbReference>
<dbReference type="Gene3D" id="2.40.170.20">
    <property type="entry name" value="TonB-dependent receptor, beta-barrel domain"/>
    <property type="match status" value="1"/>
</dbReference>
<gene>
    <name evidence="9" type="ORF">C8P68_101790</name>
</gene>
<evidence type="ECO:0000256" key="5">
    <source>
        <dbReference type="ARBA" id="ARBA00023136"/>
    </source>
</evidence>
<dbReference type="SUPFAM" id="SSF56935">
    <property type="entry name" value="Porins"/>
    <property type="match status" value="1"/>
</dbReference>
<dbReference type="AlphaFoldDB" id="A0A2T5JGS0"/>
<dbReference type="InterPro" id="IPR037066">
    <property type="entry name" value="Plug_dom_sf"/>
</dbReference>
<evidence type="ECO:0000256" key="2">
    <source>
        <dbReference type="ARBA" id="ARBA00022448"/>
    </source>
</evidence>
<evidence type="ECO:0000313" key="10">
    <source>
        <dbReference type="Proteomes" id="UP000244168"/>
    </source>
</evidence>
<evidence type="ECO:0000256" key="6">
    <source>
        <dbReference type="ARBA" id="ARBA00023237"/>
    </source>
</evidence>
<dbReference type="NCBIfam" id="TIGR04057">
    <property type="entry name" value="SusC_RagA_signa"/>
    <property type="match status" value="1"/>
</dbReference>
<dbReference type="SUPFAM" id="SSF49464">
    <property type="entry name" value="Carboxypeptidase regulatory domain-like"/>
    <property type="match status" value="1"/>
</dbReference>
<dbReference type="Pfam" id="PF13715">
    <property type="entry name" value="CarbopepD_reg_2"/>
    <property type="match status" value="1"/>
</dbReference>
<sequence length="1138" mass="125403">MYFSAMSLQGHFTCIRKYLLAMKLSIGLVILALTHVSATSLSQSITLHEKHAPVRKILTAIEKQSGLSLIIVNGQATLKETTPVNIDVDRVTTEVALDKTLQAQPLTYSIIQGTIVVKRKTNAVSDVQLPVDIQGKVSDEKDLPLIGVNIKVKGTSTGTVTDANGNYKLKAPDGQSVLVFSYIGYVSQEVIASNNATINITLKESTNALNEVVVVGYGTQRKADLTGAVATVTGADLNKRVATDPTQLLQGKLPGLSVVQGSGEAGNEGTTLRIRGTGTFSGAGNSPFIIIDGLPGSLTALDPQNIESVTVLKDAASASIYGTRAANGVILVTTKKGKEGRTELSYDYNVGITSPTALPDNLIYNSVQYMTLWNQAATNSNYPNKFSQAQIDLYRNPSNPDLYPNYNWLNAVFRTVQVQTHHLGVTGGSNGTTYNVGMGYVSQPDIMQGYGYKKYNLQLNLNSKITKWATFGASVTLNYSERSFTSRGSQDQFLSALSQSPMYGPILPDGSGRYVNSVFPNVQTPNKNPIAIAQNAIDKQNDYYMQSSLYLNINLAKGLEWRTNAGFNFDYNKTSDFKPVIYQYNWFAQPGDAPERTLDVNGQGLVVTDNNSFYPVAYTQLTYSASINNDHNFKLLAGTQVEYNKSQTLEGTRNLPFATNYLQELNAGPVASQLNSGTTNIYALNSYYGRFNYDFREKYLLEANARYDASSRFPANNRWAFFPSVSLGWMLSKESFLSKADWLSNLKLRASLGNLGNQNIGNYPYQETYNFRTVYNTNTSYAYPFSGSAVTSGVVNNALANPDIRWETTRVFDLGTDIGLLNNKLSLSFDWYDKLTSDILENASPLTPLYYGLSAPTVNYGKMRNRGIEVSATYNHHIGEVKFSLTGTLQANRNKLVSYGAPAISTNTNTINQEGQPYGSFYMLQYLGIFQSAAEVAASPTQQYNPQPGYLKYADTNGDGKVDDNDRVIVPGAYPKFDYSLNTTFNWKNFDLTIFFYGSQGQKLYVNGWGIQPFNQGSPPPQEWLNAWSPTNPSTTMPMVYILGQGNISSNANTGSTYYLRDASFMRIKNVQLGYDLPKSITRHLFMSALRIYFAGDNLHTFTSFPGLDPERVASTSNTRYAVHPQNRVYSFGIRATF</sequence>
<accession>A0A2T5JGS0</accession>
<organism evidence="9 10">
    <name type="scientific">Mucilaginibacter yixingensis</name>
    <dbReference type="NCBI Taxonomy" id="1295612"/>
    <lineage>
        <taxon>Bacteria</taxon>
        <taxon>Pseudomonadati</taxon>
        <taxon>Bacteroidota</taxon>
        <taxon>Sphingobacteriia</taxon>
        <taxon>Sphingobacteriales</taxon>
        <taxon>Sphingobacteriaceae</taxon>
        <taxon>Mucilaginibacter</taxon>
    </lineage>
</organism>
<keyword evidence="10" id="KW-1185">Reference proteome</keyword>
<dbReference type="Gene3D" id="3.55.50.30">
    <property type="match status" value="1"/>
</dbReference>
<comment type="subcellular location">
    <subcellularLocation>
        <location evidence="1 7">Cell outer membrane</location>
        <topology evidence="1 7">Multi-pass membrane protein</topology>
    </subcellularLocation>
</comment>
<dbReference type="OrthoDB" id="600887at2"/>
<evidence type="ECO:0000256" key="3">
    <source>
        <dbReference type="ARBA" id="ARBA00022452"/>
    </source>
</evidence>
<dbReference type="GO" id="GO:0009279">
    <property type="term" value="C:cell outer membrane"/>
    <property type="evidence" value="ECO:0007669"/>
    <property type="project" value="UniProtKB-SubCell"/>
</dbReference>
<protein>
    <submittedName>
        <fullName evidence="9">TonB-linked SusC/RagA family outer membrane protein</fullName>
    </submittedName>
</protein>
<comment type="similarity">
    <text evidence="7">Belongs to the TonB-dependent receptor family.</text>
</comment>
<dbReference type="FunFam" id="2.60.40.1120:FF:000003">
    <property type="entry name" value="Outer membrane protein Omp121"/>
    <property type="match status" value="1"/>
</dbReference>